<feature type="compositionally biased region" description="Pro residues" evidence="2">
    <location>
        <begin position="1"/>
        <end position="13"/>
    </location>
</feature>
<dbReference type="AlphaFoldDB" id="A0AAN7ZQH1"/>
<reference evidence="3" key="1">
    <citation type="submission" date="2023-08" db="EMBL/GenBank/DDBJ databases">
        <title>Black Yeasts Isolated from many extreme environments.</title>
        <authorList>
            <person name="Coleine C."/>
            <person name="Stajich J.E."/>
            <person name="Selbmann L."/>
        </authorList>
    </citation>
    <scope>NUCLEOTIDE SEQUENCE</scope>
    <source>
        <strain evidence="3">CCFEE 5810</strain>
    </source>
</reference>
<organism evidence="3 4">
    <name type="scientific">Elasticomyces elasticus</name>
    <dbReference type="NCBI Taxonomy" id="574655"/>
    <lineage>
        <taxon>Eukaryota</taxon>
        <taxon>Fungi</taxon>
        <taxon>Dikarya</taxon>
        <taxon>Ascomycota</taxon>
        <taxon>Pezizomycotina</taxon>
        <taxon>Dothideomycetes</taxon>
        <taxon>Dothideomycetidae</taxon>
        <taxon>Mycosphaerellales</taxon>
        <taxon>Teratosphaeriaceae</taxon>
        <taxon>Elasticomyces</taxon>
    </lineage>
</organism>
<evidence type="ECO:0000313" key="4">
    <source>
        <dbReference type="Proteomes" id="UP001310594"/>
    </source>
</evidence>
<feature type="coiled-coil region" evidence="1">
    <location>
        <begin position="221"/>
        <end position="255"/>
    </location>
</feature>
<evidence type="ECO:0000313" key="3">
    <source>
        <dbReference type="EMBL" id="KAK5690261.1"/>
    </source>
</evidence>
<sequence length="326" mass="36734">MPPVRPDLPPRYRPGPRTHSNAAPPARPQFGGIRLRPVRWDASEPVRRQADPYAPIPGQMAMWDMEPAILDLEDALAAIRNDRVPIGWAPRLGTMPSFFRRAVAPQHPGARDGTARPPEDGEIVEPTEAMRNATLQQINGVIEFIQSIGELTHDNVDVVQESLQNLINSAAPGTFRGEDLTRLQEVLREASGADGVPEIHLRQLANGGHVRHHYRSNDPQRRDALADVTASQRQIDRAEARAEAAELRRVQRRRQQRSRQMLEDARSDCLWMTDREQQIEEECDEDVAEVNEMGGWRKVVLSEQGMELLLQQAGVRAPEDGIIWVR</sequence>
<name>A0AAN7ZQH1_9PEZI</name>
<feature type="region of interest" description="Disordered" evidence="2">
    <location>
        <begin position="1"/>
        <end position="35"/>
    </location>
</feature>
<gene>
    <name evidence="3" type="ORF">LTR97_012450</name>
</gene>
<accession>A0AAN7ZQH1</accession>
<dbReference type="Proteomes" id="UP001310594">
    <property type="component" value="Unassembled WGS sequence"/>
</dbReference>
<evidence type="ECO:0000256" key="2">
    <source>
        <dbReference type="SAM" id="MobiDB-lite"/>
    </source>
</evidence>
<keyword evidence="1" id="KW-0175">Coiled coil</keyword>
<protein>
    <submittedName>
        <fullName evidence="3">Uncharacterized protein</fullName>
    </submittedName>
</protein>
<comment type="caution">
    <text evidence="3">The sequence shown here is derived from an EMBL/GenBank/DDBJ whole genome shotgun (WGS) entry which is preliminary data.</text>
</comment>
<evidence type="ECO:0000256" key="1">
    <source>
        <dbReference type="SAM" id="Coils"/>
    </source>
</evidence>
<dbReference type="EMBL" id="JAVRQU010000026">
    <property type="protein sequence ID" value="KAK5690261.1"/>
    <property type="molecule type" value="Genomic_DNA"/>
</dbReference>
<proteinExistence type="predicted"/>